<feature type="transmembrane region" description="Helical" evidence="1">
    <location>
        <begin position="57"/>
        <end position="77"/>
    </location>
</feature>
<feature type="transmembrane region" description="Helical" evidence="1">
    <location>
        <begin position="17"/>
        <end position="37"/>
    </location>
</feature>
<protein>
    <recommendedName>
        <fullName evidence="4">Integral membrane protein</fullName>
    </recommendedName>
</protein>
<sequence>MAPTTGTLSARRTSDPILTTVRVFAVLTVVNLLWQFVTAGEFIGPAGDEAWEAPHATGAIVLHVVSGLAMIAAFALWRLRGAALWPAATALVVFVLSFVQAYFGMGSTMWIHVPGASILTIGAVAVAVWSFLPQAVTGASR</sequence>
<dbReference type="EMBL" id="JASVWF010000001">
    <property type="protein sequence ID" value="MDL5155216.1"/>
    <property type="molecule type" value="Genomic_DNA"/>
</dbReference>
<feature type="transmembrane region" description="Helical" evidence="1">
    <location>
        <begin position="84"/>
        <end position="103"/>
    </location>
</feature>
<evidence type="ECO:0008006" key="4">
    <source>
        <dbReference type="Google" id="ProtNLM"/>
    </source>
</evidence>
<proteinExistence type="predicted"/>
<gene>
    <name evidence="2" type="ORF">QRT03_04545</name>
</gene>
<organism evidence="2 3">
    <name type="scientific">Actinomycetospora termitidis</name>
    <dbReference type="NCBI Taxonomy" id="3053470"/>
    <lineage>
        <taxon>Bacteria</taxon>
        <taxon>Bacillati</taxon>
        <taxon>Actinomycetota</taxon>
        <taxon>Actinomycetes</taxon>
        <taxon>Pseudonocardiales</taxon>
        <taxon>Pseudonocardiaceae</taxon>
        <taxon>Actinomycetospora</taxon>
    </lineage>
</organism>
<keyword evidence="1" id="KW-0472">Membrane</keyword>
<evidence type="ECO:0000313" key="2">
    <source>
        <dbReference type="EMBL" id="MDL5155216.1"/>
    </source>
</evidence>
<dbReference type="Proteomes" id="UP001231924">
    <property type="component" value="Unassembled WGS sequence"/>
</dbReference>
<dbReference type="RefSeq" id="WP_286051318.1">
    <property type="nucleotide sequence ID" value="NZ_JASVWF010000001.1"/>
</dbReference>
<accession>A0ABT7M451</accession>
<name>A0ABT7M451_9PSEU</name>
<evidence type="ECO:0000313" key="3">
    <source>
        <dbReference type="Proteomes" id="UP001231924"/>
    </source>
</evidence>
<reference evidence="2 3" key="1">
    <citation type="submission" date="2023-06" db="EMBL/GenBank/DDBJ databases">
        <title>Actinomycetospora Odt1-22.</title>
        <authorList>
            <person name="Supong K."/>
        </authorList>
    </citation>
    <scope>NUCLEOTIDE SEQUENCE [LARGE SCALE GENOMIC DNA]</scope>
    <source>
        <strain evidence="2 3">Odt1-22</strain>
    </source>
</reference>
<evidence type="ECO:0000256" key="1">
    <source>
        <dbReference type="SAM" id="Phobius"/>
    </source>
</evidence>
<keyword evidence="1" id="KW-1133">Transmembrane helix</keyword>
<keyword evidence="1" id="KW-0812">Transmembrane</keyword>
<keyword evidence="3" id="KW-1185">Reference proteome</keyword>
<feature type="transmembrane region" description="Helical" evidence="1">
    <location>
        <begin position="109"/>
        <end position="132"/>
    </location>
</feature>
<comment type="caution">
    <text evidence="2">The sequence shown here is derived from an EMBL/GenBank/DDBJ whole genome shotgun (WGS) entry which is preliminary data.</text>
</comment>